<dbReference type="Proteomes" id="UP001652625">
    <property type="component" value="Chromosome 09"/>
</dbReference>
<evidence type="ECO:0000256" key="2">
    <source>
        <dbReference type="SAM" id="SignalP"/>
    </source>
</evidence>
<keyword evidence="5" id="KW-0418">Kinase</keyword>
<dbReference type="Pfam" id="PF07714">
    <property type="entry name" value="PK_Tyr_Ser-Thr"/>
    <property type="match status" value="1"/>
</dbReference>
<dbReference type="RefSeq" id="XP_065662146.1">
    <property type="nucleotide sequence ID" value="XM_065806074.1"/>
</dbReference>
<keyword evidence="1" id="KW-0472">Membrane</keyword>
<dbReference type="PROSITE" id="PS50011">
    <property type="entry name" value="PROTEIN_KINASE_DOM"/>
    <property type="match status" value="1"/>
</dbReference>
<name>A0ABM4CK52_HYDVU</name>
<proteinExistence type="predicted"/>
<dbReference type="GeneID" id="100206343"/>
<dbReference type="InterPro" id="IPR020635">
    <property type="entry name" value="Tyr_kinase_cat_dom"/>
</dbReference>
<keyword evidence="1" id="KW-1133">Transmembrane helix</keyword>
<dbReference type="InterPro" id="IPR008266">
    <property type="entry name" value="Tyr_kinase_AS"/>
</dbReference>
<reference evidence="5" key="1">
    <citation type="submission" date="2025-08" db="UniProtKB">
        <authorList>
            <consortium name="RefSeq"/>
        </authorList>
    </citation>
    <scope>IDENTIFICATION</scope>
</reference>
<keyword evidence="1" id="KW-0812">Transmembrane</keyword>
<dbReference type="PANTHER" id="PTHR24416">
    <property type="entry name" value="TYROSINE-PROTEIN KINASE RECEPTOR"/>
    <property type="match status" value="1"/>
</dbReference>
<dbReference type="CDD" id="cd00192">
    <property type="entry name" value="PTKc"/>
    <property type="match status" value="1"/>
</dbReference>
<dbReference type="Gene3D" id="1.10.510.10">
    <property type="entry name" value="Transferase(Phosphotransferase) domain 1"/>
    <property type="match status" value="1"/>
</dbReference>
<dbReference type="PROSITE" id="PS00109">
    <property type="entry name" value="PROTEIN_KINASE_TYR"/>
    <property type="match status" value="1"/>
</dbReference>
<evidence type="ECO:0000313" key="4">
    <source>
        <dbReference type="Proteomes" id="UP001652625"/>
    </source>
</evidence>
<dbReference type="InterPro" id="IPR000719">
    <property type="entry name" value="Prot_kinase_dom"/>
</dbReference>
<dbReference type="SUPFAM" id="SSF56112">
    <property type="entry name" value="Protein kinase-like (PK-like)"/>
    <property type="match status" value="1"/>
</dbReference>
<dbReference type="Gene3D" id="3.30.200.20">
    <property type="entry name" value="Phosphorylase Kinase, domain 1"/>
    <property type="match status" value="1"/>
</dbReference>
<evidence type="ECO:0000259" key="3">
    <source>
        <dbReference type="PROSITE" id="PS50011"/>
    </source>
</evidence>
<dbReference type="InterPro" id="IPR050122">
    <property type="entry name" value="RTK"/>
</dbReference>
<accession>A0ABM4CK52</accession>
<sequence>MNIWVFFLTFFVFCQIEISLSNSERCSLISGNSIENSNLTTDLFIWSQLYSYCIHITNLDLLSTSGRSSCCKEIDCYKLVVKSEGLVCKNSTFCKLGCHFFSNITNTSEQNDSNNENKPYVNSTYEVVATKIRYLSVIFNWPIILSNNNKVKSVYLITITVINEKTERVLGLVTENTFKVEEDFLCNNLDTYVEGSEFQLNVYPINFKGYNQTIKLTSSYTTFANFGLTNFSISGPTYIRILNEYDEDVIHLVWLVQCNYPNDFEDVKISMRFQPKNCTRFISSSLDPNIFRKDFSLKSLPTSISLYNTEKDLLSECPVLELKIKLLNAAERCSVNKLVEYKLIYSGCATIDNYDPKYCTKPTLKPTDGPVHKNYTSILYNNNCSFAYYNITLFWDKPNTSSLIKSYTIYYGNITEINKNDGINVSSNVFSYNIPKVLPGLTGLGFYIHAVTSTPGNVPRFKNVYNYQSISLPEVKCPTSIENVYIGQSLPNNIFAILFPVLIVLIIFVVVVLSIIRRKKQRITLPNCTFDLYTLTIKADEWEISPECIVLDKKIGEGAFGTVFVAKINVNVLAKTKSVLQKPDSSFRESKHVNVAVKLLREGANQSEINDFREEISLMKSIGYHKNIVNMIGCSTIKKPLCLIVEFMENGDLLHYLRNKRSKVCLSKVDSGSVGGRDYRESILGIPNYEKSFEPTLIRENTKSELINTKSDLTTNDEYSNESKLITQDDLLSFAWQVASGMEYLSTLKLVHRDLAARNILIGTNNNVKISDFGLTRNVSDELIYMSKKTRRLPVKWMSIEALSNQVFTIYSDVWSYGVVLFEIVTLGGTPYPTISNRELLNLLKSGYRMEKPQNCSETMYDIMLHCWNEDPLQRPNFTELREHLENIISEEDYYFSFEINEESAYYNISSFKSLSPETSDDFMPQELFQDEIRE</sequence>
<keyword evidence="4" id="KW-1185">Reference proteome</keyword>
<feature type="signal peptide" evidence="2">
    <location>
        <begin position="1"/>
        <end position="23"/>
    </location>
</feature>
<protein>
    <submittedName>
        <fullName evidence="5">Tyrosine-protein kinase receptor torso isoform X3</fullName>
    </submittedName>
</protein>
<organism evidence="4 5">
    <name type="scientific">Hydra vulgaris</name>
    <name type="common">Hydra</name>
    <name type="synonym">Hydra attenuata</name>
    <dbReference type="NCBI Taxonomy" id="6087"/>
    <lineage>
        <taxon>Eukaryota</taxon>
        <taxon>Metazoa</taxon>
        <taxon>Cnidaria</taxon>
        <taxon>Hydrozoa</taxon>
        <taxon>Hydroidolina</taxon>
        <taxon>Anthoathecata</taxon>
        <taxon>Aplanulata</taxon>
        <taxon>Hydridae</taxon>
        <taxon>Hydra</taxon>
    </lineage>
</organism>
<feature type="transmembrane region" description="Helical" evidence="1">
    <location>
        <begin position="494"/>
        <end position="516"/>
    </location>
</feature>
<dbReference type="InterPro" id="IPR011009">
    <property type="entry name" value="Kinase-like_dom_sf"/>
</dbReference>
<gene>
    <name evidence="5" type="primary">LOC100206343</name>
</gene>
<keyword evidence="2" id="KW-0732">Signal</keyword>
<dbReference type="PANTHER" id="PTHR24416:SF583">
    <property type="entry name" value="RECEPTOR PROTEIN-TYROSINE KINASE"/>
    <property type="match status" value="1"/>
</dbReference>
<dbReference type="InterPro" id="IPR001245">
    <property type="entry name" value="Ser-Thr/Tyr_kinase_cat_dom"/>
</dbReference>
<evidence type="ECO:0000313" key="5">
    <source>
        <dbReference type="RefSeq" id="XP_065662146.1"/>
    </source>
</evidence>
<feature type="domain" description="Protein kinase" evidence="3">
    <location>
        <begin position="549"/>
        <end position="896"/>
    </location>
</feature>
<dbReference type="SMART" id="SM00219">
    <property type="entry name" value="TyrKc"/>
    <property type="match status" value="1"/>
</dbReference>
<dbReference type="GO" id="GO:0016301">
    <property type="term" value="F:kinase activity"/>
    <property type="evidence" value="ECO:0007669"/>
    <property type="project" value="UniProtKB-KW"/>
</dbReference>
<keyword evidence="5" id="KW-0675">Receptor</keyword>
<feature type="chain" id="PRO_5047320616" evidence="2">
    <location>
        <begin position="24"/>
        <end position="935"/>
    </location>
</feature>
<keyword evidence="5" id="KW-0808">Transferase</keyword>
<evidence type="ECO:0000256" key="1">
    <source>
        <dbReference type="SAM" id="Phobius"/>
    </source>
</evidence>